<protein>
    <submittedName>
        <fullName evidence="2">Putative phage protein (TIGR02218 family)</fullName>
    </submittedName>
</protein>
<gene>
    <name evidence="2" type="ORF">DES45_105253</name>
</gene>
<organism evidence="2 3">
    <name type="scientific">Microvirga subterranea</name>
    <dbReference type="NCBI Taxonomy" id="186651"/>
    <lineage>
        <taxon>Bacteria</taxon>
        <taxon>Pseudomonadati</taxon>
        <taxon>Pseudomonadota</taxon>
        <taxon>Alphaproteobacteria</taxon>
        <taxon>Hyphomicrobiales</taxon>
        <taxon>Methylobacteriaceae</taxon>
        <taxon>Microvirga</taxon>
    </lineage>
</organism>
<dbReference type="Pfam" id="PF09931">
    <property type="entry name" value="Phage_phiJL001_Gp84_N"/>
    <property type="match status" value="1"/>
</dbReference>
<evidence type="ECO:0000313" key="3">
    <source>
        <dbReference type="Proteomes" id="UP000254925"/>
    </source>
</evidence>
<name>A0A370HK61_9HYPH</name>
<accession>A0A370HK61</accession>
<evidence type="ECO:0000313" key="2">
    <source>
        <dbReference type="EMBL" id="RDI58730.1"/>
    </source>
</evidence>
<dbReference type="Proteomes" id="UP000254925">
    <property type="component" value="Unassembled WGS sequence"/>
</dbReference>
<sequence>MRTIPQNLAAHLTDGATTLCHCWKLIRRDGQVFGFTDHDRDLAFGGVAFAARTGLEAAEASAELGFAVGGGEVAGALVSAGLTEHDISSGLYDDASVETWLVNWQNTDERILLDIGSIGEIRRADGSFVAEVRGLMHRLDEERGRLFRATCAADLGDARCTVNLASSAYTGHGTVTRTDGALAIAASGIGFSDGWCTGGRLTWESGANVGVSVEVKVHRAVGGTDEFDLWQRAPQPIAVGDGFRVTAGCDKTHAMCRARFRNAVNFRGFPHMPGNDFIIRMPQQGEPGLDGGSFFQ</sequence>
<dbReference type="InterPro" id="IPR011928">
    <property type="entry name" value="Phage_phiJL001_Gp84"/>
</dbReference>
<reference evidence="2 3" key="1">
    <citation type="submission" date="2018-07" db="EMBL/GenBank/DDBJ databases">
        <title>Genomic Encyclopedia of Type Strains, Phase IV (KMG-IV): sequencing the most valuable type-strain genomes for metagenomic binning, comparative biology and taxonomic classification.</title>
        <authorList>
            <person name="Goeker M."/>
        </authorList>
    </citation>
    <scope>NUCLEOTIDE SEQUENCE [LARGE SCALE GENOMIC DNA]</scope>
    <source>
        <strain evidence="2 3">DSM 14364</strain>
    </source>
</reference>
<dbReference type="AlphaFoldDB" id="A0A370HK61"/>
<evidence type="ECO:0000259" key="1">
    <source>
        <dbReference type="Pfam" id="PF09356"/>
    </source>
</evidence>
<feature type="domain" description="Bacteriophage phiJL001 Gp84 C-terminal" evidence="1">
    <location>
        <begin position="194"/>
        <end position="276"/>
    </location>
</feature>
<dbReference type="OrthoDB" id="1633386at2"/>
<proteinExistence type="predicted"/>
<keyword evidence="3" id="KW-1185">Reference proteome</keyword>
<dbReference type="Pfam" id="PF09356">
    <property type="entry name" value="Phage_BR0599"/>
    <property type="match status" value="1"/>
</dbReference>
<dbReference type="NCBIfam" id="TIGR02218">
    <property type="entry name" value="phg_TIGR02218"/>
    <property type="match status" value="1"/>
</dbReference>
<dbReference type="EMBL" id="QQBB01000005">
    <property type="protein sequence ID" value="RDI58730.1"/>
    <property type="molecule type" value="Genomic_DNA"/>
</dbReference>
<dbReference type="InterPro" id="IPR018964">
    <property type="entry name" value="Phage_phiJL001_Gp84_C"/>
</dbReference>
<dbReference type="RefSeq" id="WP_114770732.1">
    <property type="nucleotide sequence ID" value="NZ_QQBB01000005.1"/>
</dbReference>
<comment type="caution">
    <text evidence="2">The sequence shown here is derived from an EMBL/GenBank/DDBJ whole genome shotgun (WGS) entry which is preliminary data.</text>
</comment>